<dbReference type="Proteomes" id="UP000321901">
    <property type="component" value="Unassembled WGS sequence"/>
</dbReference>
<keyword evidence="2" id="KW-0663">Pyridoxal phosphate</keyword>
<sequence>MPERNAEFFNHELQKKITSQFLYLNENPNGNERLFFENAGGSLRLKSTVEAQAKMSSLPDCPERTHDIALDIRKAIEDGTKDIRLFLNAKDGSIATALTASKLMFEMVTTIAAAKQNGNIVTTAIEHPSSYDACQFASEQYNHELRVAEADPESGSIPLENILALIDDETVLVSIILTSNITGAMHNIEQYAKAIREKNPSAYIVVDAVQGAPHGVIDVDAWKIDALNIAPYKMFGNRGVGFAYLSDRVASFPHHRLLATDKDNWNVGSPTPANFAAFTKVIDYICEIGAFYTSSTDRRTLIVEGMHRIHLQEQALLNRLLNGTAGRPGTKQMPNVKVHFEEANGISQDLILALTFDNISCAKAVEKYGNHNILLFARESSSHYSRRILEAVDLDAIVRVSPIHCHTAKDVDRFLEVTQLIAEDKI</sequence>
<proteinExistence type="predicted"/>
<gene>
    <name evidence="4" type="ORF">SLU01_01730</name>
</gene>
<dbReference type="Gene3D" id="3.40.640.10">
    <property type="entry name" value="Type I PLP-dependent aspartate aminotransferase-like (Major domain)"/>
    <property type="match status" value="1"/>
</dbReference>
<dbReference type="PANTHER" id="PTHR43586:SF8">
    <property type="entry name" value="CYSTEINE DESULFURASE 1, CHLOROPLASTIC"/>
    <property type="match status" value="1"/>
</dbReference>
<dbReference type="PANTHER" id="PTHR43586">
    <property type="entry name" value="CYSTEINE DESULFURASE"/>
    <property type="match status" value="1"/>
</dbReference>
<dbReference type="InterPro" id="IPR000192">
    <property type="entry name" value="Aminotrans_V_dom"/>
</dbReference>
<organism evidence="4 5">
    <name type="scientific">Sporosarcina luteola</name>
    <dbReference type="NCBI Taxonomy" id="582850"/>
    <lineage>
        <taxon>Bacteria</taxon>
        <taxon>Bacillati</taxon>
        <taxon>Bacillota</taxon>
        <taxon>Bacilli</taxon>
        <taxon>Bacillales</taxon>
        <taxon>Caryophanaceae</taxon>
        <taxon>Sporosarcina</taxon>
    </lineage>
</organism>
<feature type="domain" description="Aminotransferase class V" evidence="3">
    <location>
        <begin position="35"/>
        <end position="414"/>
    </location>
</feature>
<name>A0A511Z342_9BACL</name>
<reference evidence="4 5" key="1">
    <citation type="submission" date="2019-07" db="EMBL/GenBank/DDBJ databases">
        <title>Whole genome shotgun sequence of Sporosarcina luteola NBRC 105378.</title>
        <authorList>
            <person name="Hosoyama A."/>
            <person name="Uohara A."/>
            <person name="Ohji S."/>
            <person name="Ichikawa N."/>
        </authorList>
    </citation>
    <scope>NUCLEOTIDE SEQUENCE [LARGE SCALE GENOMIC DNA]</scope>
    <source>
        <strain evidence="4 5">NBRC 105378</strain>
    </source>
</reference>
<evidence type="ECO:0000313" key="4">
    <source>
        <dbReference type="EMBL" id="GEN81861.1"/>
    </source>
</evidence>
<keyword evidence="5" id="KW-1185">Reference proteome</keyword>
<dbReference type="EMBL" id="BJYL01000003">
    <property type="protein sequence ID" value="GEN81861.1"/>
    <property type="molecule type" value="Genomic_DNA"/>
</dbReference>
<dbReference type="AlphaFoldDB" id="A0A511Z342"/>
<comment type="caution">
    <text evidence="4">The sequence shown here is derived from an EMBL/GenBank/DDBJ whole genome shotgun (WGS) entry which is preliminary data.</text>
</comment>
<accession>A0A511Z342</accession>
<dbReference type="Gene3D" id="3.90.1150.10">
    <property type="entry name" value="Aspartate Aminotransferase, domain 1"/>
    <property type="match status" value="1"/>
</dbReference>
<dbReference type="Pfam" id="PF00266">
    <property type="entry name" value="Aminotran_5"/>
    <property type="match status" value="1"/>
</dbReference>
<dbReference type="InterPro" id="IPR015421">
    <property type="entry name" value="PyrdxlP-dep_Trfase_major"/>
</dbReference>
<dbReference type="SUPFAM" id="SSF53383">
    <property type="entry name" value="PLP-dependent transferases"/>
    <property type="match status" value="1"/>
</dbReference>
<dbReference type="InterPro" id="IPR015422">
    <property type="entry name" value="PyrdxlP-dep_Trfase_small"/>
</dbReference>
<evidence type="ECO:0000259" key="3">
    <source>
        <dbReference type="Pfam" id="PF00266"/>
    </source>
</evidence>
<protein>
    <submittedName>
        <fullName evidence="4">Cysteine desulfurase-like protein</fullName>
    </submittedName>
</protein>
<evidence type="ECO:0000313" key="5">
    <source>
        <dbReference type="Proteomes" id="UP000321901"/>
    </source>
</evidence>
<dbReference type="RefSeq" id="WP_170232539.1">
    <property type="nucleotide sequence ID" value="NZ_BJYL01000003.1"/>
</dbReference>
<dbReference type="GO" id="GO:0003824">
    <property type="term" value="F:catalytic activity"/>
    <property type="evidence" value="ECO:0007669"/>
    <property type="project" value="UniProtKB-ARBA"/>
</dbReference>
<evidence type="ECO:0000256" key="1">
    <source>
        <dbReference type="ARBA" id="ARBA00001933"/>
    </source>
</evidence>
<comment type="cofactor">
    <cofactor evidence="1">
        <name>pyridoxal 5'-phosphate</name>
        <dbReference type="ChEBI" id="CHEBI:597326"/>
    </cofactor>
</comment>
<evidence type="ECO:0000256" key="2">
    <source>
        <dbReference type="ARBA" id="ARBA00022898"/>
    </source>
</evidence>
<dbReference type="InterPro" id="IPR015424">
    <property type="entry name" value="PyrdxlP-dep_Trfase"/>
</dbReference>